<accession>A0A8D8WUC0</accession>
<reference evidence="1" key="1">
    <citation type="submission" date="2021-05" db="EMBL/GenBank/DDBJ databases">
        <authorList>
            <person name="Alioto T."/>
            <person name="Alioto T."/>
            <person name="Gomez Garrido J."/>
        </authorList>
    </citation>
    <scope>NUCLEOTIDE SEQUENCE</scope>
</reference>
<organism evidence="1">
    <name type="scientific">Cacopsylla melanoneura</name>
    <dbReference type="NCBI Taxonomy" id="428564"/>
    <lineage>
        <taxon>Eukaryota</taxon>
        <taxon>Metazoa</taxon>
        <taxon>Ecdysozoa</taxon>
        <taxon>Arthropoda</taxon>
        <taxon>Hexapoda</taxon>
        <taxon>Insecta</taxon>
        <taxon>Pterygota</taxon>
        <taxon>Neoptera</taxon>
        <taxon>Paraneoptera</taxon>
        <taxon>Hemiptera</taxon>
        <taxon>Sternorrhyncha</taxon>
        <taxon>Psylloidea</taxon>
        <taxon>Psyllidae</taxon>
        <taxon>Psyllinae</taxon>
        <taxon>Cacopsylla</taxon>
    </lineage>
</organism>
<protein>
    <submittedName>
        <fullName evidence="1">Uncharacterized protein</fullName>
    </submittedName>
</protein>
<name>A0A8D8WUC0_9HEMI</name>
<dbReference type="AlphaFoldDB" id="A0A8D8WUC0"/>
<dbReference type="EMBL" id="HBUF01063228">
    <property type="protein sequence ID" value="CAG6626665.1"/>
    <property type="molecule type" value="Transcribed_RNA"/>
</dbReference>
<sequence>MFLLTGHCQSAPQVFFDVGFPHQFLSVQILFDSKLETAVPGCESSGMSPIPVCLVSKVVHPDLALRHYQHAQTLDVRRTEGLRQIRRHGSRTEEQEHVVQKFGR</sequence>
<dbReference type="EMBL" id="HBUF01063230">
    <property type="protein sequence ID" value="CAG6626669.1"/>
    <property type="molecule type" value="Transcribed_RNA"/>
</dbReference>
<dbReference type="EMBL" id="HBUF01223932">
    <property type="protein sequence ID" value="CAG6670684.1"/>
    <property type="molecule type" value="Transcribed_RNA"/>
</dbReference>
<proteinExistence type="predicted"/>
<evidence type="ECO:0000313" key="1">
    <source>
        <dbReference type="EMBL" id="CAG6670684.1"/>
    </source>
</evidence>
<dbReference type="EMBL" id="HBUF01063231">
    <property type="protein sequence ID" value="CAG6626671.1"/>
    <property type="molecule type" value="Transcribed_RNA"/>
</dbReference>